<feature type="binding site" evidence="4">
    <location>
        <begin position="113"/>
        <end position="115"/>
    </location>
    <ligand>
        <name>GTP</name>
        <dbReference type="ChEBI" id="CHEBI:37565"/>
    </ligand>
</feature>
<dbReference type="InterPro" id="IPR003008">
    <property type="entry name" value="Tubulin_FtsZ_GTPase"/>
</dbReference>
<dbReference type="PANTHER" id="PTHR30314:SF3">
    <property type="entry name" value="MITOCHONDRIAL DIVISION PROTEIN FSZA"/>
    <property type="match status" value="1"/>
</dbReference>
<keyword evidence="4 6" id="KW-0131">Cell cycle</keyword>
<feature type="binding site" evidence="4">
    <location>
        <begin position="25"/>
        <end position="29"/>
    </location>
    <ligand>
        <name>GTP</name>
        <dbReference type="ChEBI" id="CHEBI:37565"/>
    </ligand>
</feature>
<dbReference type="InterPro" id="IPR036525">
    <property type="entry name" value="Tubulin/FtsZ_GTPase_sf"/>
</dbReference>
<evidence type="ECO:0000256" key="6">
    <source>
        <dbReference type="RuleBase" id="RU000631"/>
    </source>
</evidence>
<comment type="function">
    <text evidence="4 6">Essential cell division protein that forms a contractile ring structure (Z ring) at the future cell division site. The regulation of the ring assembly controls the timing and the location of cell division. One of the functions of the FtsZ ring is to recruit other cell division proteins to the septum to produce a new cell wall between the dividing cells. Binds GTP and shows GTPase activity.</text>
</comment>
<dbReference type="PRINTS" id="PR00423">
    <property type="entry name" value="CELLDVISFTSZ"/>
</dbReference>
<keyword evidence="4" id="KW-0963">Cytoplasm</keyword>
<dbReference type="GO" id="GO:0005525">
    <property type="term" value="F:GTP binding"/>
    <property type="evidence" value="ECO:0007669"/>
    <property type="project" value="UniProtKB-UniRule"/>
</dbReference>
<keyword evidence="3 4" id="KW-0342">GTP-binding</keyword>
<organism evidence="10 11">
    <name type="scientific">Labilibaculum filiforme</name>
    <dbReference type="NCBI Taxonomy" id="1940526"/>
    <lineage>
        <taxon>Bacteria</taxon>
        <taxon>Pseudomonadati</taxon>
        <taxon>Bacteroidota</taxon>
        <taxon>Bacteroidia</taxon>
        <taxon>Marinilabiliales</taxon>
        <taxon>Marinifilaceae</taxon>
        <taxon>Labilibaculum</taxon>
    </lineage>
</organism>
<sequence>MIDELLPVDFEPKEKSIIKVIGVGGGGSNAVNHMLKEGITGVDFVICNTDSQALENSQVPIKVQLGKSLTEGRGAGNKPERGRESALESIDDINKVLSQKTKMIFVTAGMGGGTGTGAAPIIAETARKQGVLTVGIVTIPFRFEGKRRIEQAMEGIANLEKHVDALLIINNEKLRMMYGDLKLSDAFAKADDVLSIAAKSIAEIITVHGYVNVDFADVETVMRDSGVAVMGSASASGKDRAIRAIEEALTSPLLNSNNICGARNILLNIISGKDEVTMQEVSVITDYVHDVVGDEVSIIWGNGNSDKLDDELSVTIIATGFSESPIPELSIEPRKSVPNVAPKLELIIENPAEAEEVAAIKKREERERREELMRKRSEEDQEEEDEEIIEVKEKKKVVVEKKKPVKVEEDKGEGEHKKGSLDNWFKDKFTQIFDNNDSSM</sequence>
<dbReference type="HAMAP" id="MF_00909">
    <property type="entry name" value="FtsZ"/>
    <property type="match status" value="1"/>
</dbReference>
<dbReference type="GO" id="GO:0051258">
    <property type="term" value="P:protein polymerization"/>
    <property type="evidence" value="ECO:0007669"/>
    <property type="project" value="UniProtKB-UniRule"/>
</dbReference>
<dbReference type="PANTHER" id="PTHR30314">
    <property type="entry name" value="CELL DIVISION PROTEIN FTSZ-RELATED"/>
    <property type="match status" value="1"/>
</dbReference>
<evidence type="ECO:0000256" key="7">
    <source>
        <dbReference type="SAM" id="MobiDB-lite"/>
    </source>
</evidence>
<dbReference type="InterPro" id="IPR008280">
    <property type="entry name" value="Tub_FtsZ_C"/>
</dbReference>
<evidence type="ECO:0000256" key="4">
    <source>
        <dbReference type="HAMAP-Rule" id="MF_00909"/>
    </source>
</evidence>
<keyword evidence="2 4" id="KW-0547">Nucleotide-binding</keyword>
<keyword evidence="11" id="KW-1185">Reference proteome</keyword>
<dbReference type="SMART" id="SM00864">
    <property type="entry name" value="Tubulin"/>
    <property type="match status" value="1"/>
</dbReference>
<feature type="domain" description="Tubulin/FtsZ 2-layer sandwich" evidence="9">
    <location>
        <begin position="211"/>
        <end position="330"/>
    </location>
</feature>
<comment type="subcellular location">
    <subcellularLocation>
        <location evidence="4">Cytoplasm</location>
    </subcellularLocation>
    <text evidence="4">Assembles at midcell at the inner surface of the cytoplasmic membrane.</text>
</comment>
<proteinExistence type="inferred from homology"/>
<comment type="subunit">
    <text evidence="4">Homodimer. Polymerizes to form a dynamic ring structure in a strictly GTP-dependent manner. Interacts directly with several other division proteins.</text>
</comment>
<feature type="binding site" evidence="4">
    <location>
        <position position="148"/>
    </location>
    <ligand>
        <name>GTP</name>
        <dbReference type="ChEBI" id="CHEBI:37565"/>
    </ligand>
</feature>
<dbReference type="GO" id="GO:0005737">
    <property type="term" value="C:cytoplasm"/>
    <property type="evidence" value="ECO:0007669"/>
    <property type="project" value="UniProtKB-SubCell"/>
</dbReference>
<name>A0A2N3HRX6_9BACT</name>
<evidence type="ECO:0000259" key="9">
    <source>
        <dbReference type="SMART" id="SM00865"/>
    </source>
</evidence>
<dbReference type="NCBIfam" id="TIGR00065">
    <property type="entry name" value="ftsZ"/>
    <property type="match status" value="1"/>
</dbReference>
<feature type="region of interest" description="Disordered" evidence="7">
    <location>
        <begin position="364"/>
        <end position="390"/>
    </location>
</feature>
<feature type="domain" description="Tubulin/FtsZ GTPase" evidence="8">
    <location>
        <begin position="17"/>
        <end position="209"/>
    </location>
</feature>
<dbReference type="OrthoDB" id="9813375at2"/>
<dbReference type="SMART" id="SM00865">
    <property type="entry name" value="Tubulin_C"/>
    <property type="match status" value="1"/>
</dbReference>
<evidence type="ECO:0000256" key="1">
    <source>
        <dbReference type="ARBA" id="ARBA00009690"/>
    </source>
</evidence>
<feature type="binding site" evidence="4">
    <location>
        <position position="191"/>
    </location>
    <ligand>
        <name>GTP</name>
        <dbReference type="ChEBI" id="CHEBI:37565"/>
    </ligand>
</feature>
<dbReference type="GO" id="GO:0043093">
    <property type="term" value="P:FtsZ-dependent cytokinesis"/>
    <property type="evidence" value="ECO:0007669"/>
    <property type="project" value="UniProtKB-UniRule"/>
</dbReference>
<evidence type="ECO:0000256" key="5">
    <source>
        <dbReference type="NCBIfam" id="TIGR00065"/>
    </source>
</evidence>
<evidence type="ECO:0000313" key="10">
    <source>
        <dbReference type="EMBL" id="PKQ60777.1"/>
    </source>
</evidence>
<accession>A0A2N3HRX6</accession>
<dbReference type="Gene3D" id="3.40.50.1440">
    <property type="entry name" value="Tubulin/FtsZ, GTPase domain"/>
    <property type="match status" value="1"/>
</dbReference>
<dbReference type="EMBL" id="MVDD01000021">
    <property type="protein sequence ID" value="PKQ60777.1"/>
    <property type="molecule type" value="Genomic_DNA"/>
</dbReference>
<feature type="region of interest" description="Disordered" evidence="7">
    <location>
        <begin position="402"/>
        <end position="421"/>
    </location>
</feature>
<gene>
    <name evidence="4" type="primary">ftsZ</name>
    <name evidence="10" type="ORF">BZG02_18070</name>
</gene>
<dbReference type="CDD" id="cd02201">
    <property type="entry name" value="FtsZ_type1"/>
    <property type="match status" value="1"/>
</dbReference>
<dbReference type="AlphaFoldDB" id="A0A2N3HRX6"/>
<feature type="compositionally biased region" description="Acidic residues" evidence="7">
    <location>
        <begin position="379"/>
        <end position="388"/>
    </location>
</feature>
<reference evidence="10 11" key="1">
    <citation type="journal article" date="2017" name="Front. Microbiol.">
        <title>Labilibaculum manganireducens gen. nov., sp. nov. and Labilibaculum filiforme sp. nov., Novel Bacteroidetes Isolated from Subsurface Sediments of the Baltic Sea.</title>
        <authorList>
            <person name="Vandieken V."/>
            <person name="Marshall I.P."/>
            <person name="Niemann H."/>
            <person name="Engelen B."/>
            <person name="Cypionka H."/>
        </authorList>
    </citation>
    <scope>NUCLEOTIDE SEQUENCE [LARGE SCALE GENOMIC DNA]</scope>
    <source>
        <strain evidence="10 11">59.16B</strain>
    </source>
</reference>
<feature type="compositionally biased region" description="Basic and acidic residues" evidence="7">
    <location>
        <begin position="364"/>
        <end position="378"/>
    </location>
</feature>
<dbReference type="InterPro" id="IPR024757">
    <property type="entry name" value="FtsZ_C"/>
</dbReference>
<dbReference type="SUPFAM" id="SSF55307">
    <property type="entry name" value="Tubulin C-terminal domain-like"/>
    <property type="match status" value="1"/>
</dbReference>
<keyword evidence="4 6" id="KW-0717">Septation</keyword>
<dbReference type="InterPro" id="IPR020805">
    <property type="entry name" value="Cell_div_FtsZ_CS"/>
</dbReference>
<dbReference type="RefSeq" id="WP_101263164.1">
    <property type="nucleotide sequence ID" value="NZ_MVDD01000021.1"/>
</dbReference>
<comment type="similarity">
    <text evidence="1 4 6">Belongs to the FtsZ family.</text>
</comment>
<dbReference type="InterPro" id="IPR000158">
    <property type="entry name" value="Cell_div_FtsZ"/>
</dbReference>
<dbReference type="GO" id="GO:0032153">
    <property type="term" value="C:cell division site"/>
    <property type="evidence" value="ECO:0007669"/>
    <property type="project" value="UniProtKB-UniRule"/>
</dbReference>
<evidence type="ECO:0000313" key="11">
    <source>
        <dbReference type="Proteomes" id="UP000233535"/>
    </source>
</evidence>
<dbReference type="FunFam" id="3.40.50.1440:FF:000001">
    <property type="entry name" value="Cell division protein FtsZ"/>
    <property type="match status" value="1"/>
</dbReference>
<dbReference type="Pfam" id="PF00091">
    <property type="entry name" value="Tubulin"/>
    <property type="match status" value="1"/>
</dbReference>
<dbReference type="Pfam" id="PF12327">
    <property type="entry name" value="FtsZ_C"/>
    <property type="match status" value="1"/>
</dbReference>
<keyword evidence="4 6" id="KW-0132">Cell division</keyword>
<dbReference type="GO" id="GO:0000917">
    <property type="term" value="P:division septum assembly"/>
    <property type="evidence" value="ECO:0007669"/>
    <property type="project" value="UniProtKB-KW"/>
</dbReference>
<protein>
    <recommendedName>
        <fullName evidence="4 5">Cell division protein FtsZ</fullName>
    </recommendedName>
</protein>
<feature type="binding site" evidence="4">
    <location>
        <position position="144"/>
    </location>
    <ligand>
        <name>GTP</name>
        <dbReference type="ChEBI" id="CHEBI:37565"/>
    </ligand>
</feature>
<evidence type="ECO:0000259" key="8">
    <source>
        <dbReference type="SMART" id="SM00864"/>
    </source>
</evidence>
<evidence type="ECO:0000256" key="2">
    <source>
        <dbReference type="ARBA" id="ARBA00022741"/>
    </source>
</evidence>
<dbReference type="InterPro" id="IPR018316">
    <property type="entry name" value="Tubulin/FtsZ_2-layer-sand-dom"/>
</dbReference>
<dbReference type="GO" id="GO:0003924">
    <property type="term" value="F:GTPase activity"/>
    <property type="evidence" value="ECO:0007669"/>
    <property type="project" value="UniProtKB-UniRule"/>
</dbReference>
<dbReference type="PROSITE" id="PS01134">
    <property type="entry name" value="FTSZ_1"/>
    <property type="match status" value="1"/>
</dbReference>
<dbReference type="SUPFAM" id="SSF52490">
    <property type="entry name" value="Tubulin nucleotide-binding domain-like"/>
    <property type="match status" value="1"/>
</dbReference>
<dbReference type="PROSITE" id="PS01135">
    <property type="entry name" value="FTSZ_2"/>
    <property type="match status" value="1"/>
</dbReference>
<evidence type="ECO:0000256" key="3">
    <source>
        <dbReference type="ARBA" id="ARBA00023134"/>
    </source>
</evidence>
<dbReference type="Proteomes" id="UP000233535">
    <property type="component" value="Unassembled WGS sequence"/>
</dbReference>
<dbReference type="InterPro" id="IPR045061">
    <property type="entry name" value="FtsZ/CetZ"/>
</dbReference>
<comment type="caution">
    <text evidence="10">The sequence shown here is derived from an EMBL/GenBank/DDBJ whole genome shotgun (WGS) entry which is preliminary data.</text>
</comment>
<dbReference type="Gene3D" id="3.30.1330.20">
    <property type="entry name" value="Tubulin/FtsZ, C-terminal domain"/>
    <property type="match status" value="1"/>
</dbReference>
<dbReference type="InterPro" id="IPR037103">
    <property type="entry name" value="Tubulin/FtsZ-like_C"/>
</dbReference>